<name>C0MFY7_STRS7</name>
<keyword evidence="4" id="KW-0472">Membrane</keyword>
<dbReference type="Gene3D" id="2.60.40.10">
    <property type="entry name" value="Immunoglobulins"/>
    <property type="match status" value="1"/>
</dbReference>
<dbReference type="Gene3D" id="2.60.40.4180">
    <property type="match status" value="1"/>
</dbReference>
<organism evidence="7">
    <name type="scientific">Streptococcus equi subsp. zooepidemicus (strain H70)</name>
    <dbReference type="NCBI Taxonomy" id="553483"/>
    <lineage>
        <taxon>Bacteria</taxon>
        <taxon>Bacillati</taxon>
        <taxon>Bacillota</taxon>
        <taxon>Bacilli</taxon>
        <taxon>Lactobacillales</taxon>
        <taxon>Streptococcaceae</taxon>
        <taxon>Streptococcus</taxon>
    </lineage>
</organism>
<dbReference type="AlphaFoldDB" id="C0MFY7"/>
<comment type="similarity">
    <text evidence="1">Belongs to the serine-aspartate repeat-containing protein (SDr) family.</text>
</comment>
<evidence type="ECO:0000313" key="7">
    <source>
        <dbReference type="Proteomes" id="UP000001368"/>
    </source>
</evidence>
<feature type="transmembrane region" description="Helical" evidence="4">
    <location>
        <begin position="262"/>
        <end position="282"/>
    </location>
</feature>
<sequence>MTITTKGGRQLEKSRWLQFILSVCTCLCFLTPPVFAVTKTSSITIRLEKSSEDTHLSLWSLPKDKALPELATLFSLTDADVTKQYPKVFTAVLPKGETDLVLADLPVGASYYVRETESEHKERVLAPFIVTVKAGGNQVIYAKNSTPQKRGSYPFVKVSSQGGTLEGATFEVWRQSKDKASPVLKKGKTYLVASNSKGFFEVQDLPFGSYYLKEVKAPKGYLLSQKKIFFEVTNYSAKAAPTKIINAAKTPPRIEVPYTGNAVMIIVVLIGFVMFILGFYFVHQDSKKDS</sequence>
<dbReference type="PANTHER" id="PTHR36108">
    <property type="entry name" value="COLOSSIN-B-RELATED"/>
    <property type="match status" value="1"/>
</dbReference>
<dbReference type="InterPro" id="IPR013783">
    <property type="entry name" value="Ig-like_fold"/>
</dbReference>
<dbReference type="Pfam" id="PF17802">
    <property type="entry name" value="SpaA"/>
    <property type="match status" value="1"/>
</dbReference>
<evidence type="ECO:0000256" key="3">
    <source>
        <dbReference type="ARBA" id="ARBA00022729"/>
    </source>
</evidence>
<proteinExistence type="inferred from homology"/>
<dbReference type="EMBL" id="FM204884">
    <property type="protein sequence ID" value="CAX00735.1"/>
    <property type="molecule type" value="Genomic_DNA"/>
</dbReference>
<keyword evidence="2" id="KW-0964">Secreted</keyword>
<evidence type="ECO:0000256" key="4">
    <source>
        <dbReference type="SAM" id="Phobius"/>
    </source>
</evidence>
<evidence type="ECO:0000313" key="6">
    <source>
        <dbReference type="EMBL" id="CAX00735.1"/>
    </source>
</evidence>
<accession>C0MFY7</accession>
<reference evidence="6 7" key="1">
    <citation type="journal article" date="2009" name="PLoS Pathog.">
        <title>Genomic evidence for the evolution of Streptococcus equi: host restriction, increased virulence, and genetic exchange with human pathogens.</title>
        <authorList>
            <person name="Holden M.T.G."/>
            <person name="Heather Z."/>
            <person name="Paillot R."/>
            <person name="Steward K.F."/>
            <person name="Webb K."/>
            <person name="Ainslie F."/>
            <person name="Jourdan T."/>
            <person name="Bason N.C."/>
            <person name="Holroyd N.E."/>
            <person name="Mungall K."/>
            <person name="Quail M.A."/>
            <person name="Sanders M."/>
            <person name="Simmonds M."/>
            <person name="Willey D."/>
            <person name="Brooks K."/>
            <person name="Aanensen D.M."/>
            <person name="Spratt B.G."/>
            <person name="Jolley K.A."/>
            <person name="Maiden M.C.J."/>
            <person name="Kehoe M."/>
            <person name="Chanter N."/>
            <person name="Bentley S.D."/>
            <person name="Robinson C."/>
            <person name="Maskell D.J."/>
            <person name="Parkhill J."/>
            <person name="Waller A.S."/>
        </authorList>
    </citation>
    <scope>NUCLEOTIDE SEQUENCE [LARGE SCALE GENOMIC DNA]</scope>
    <source>
        <strain evidence="6 7">H70</strain>
    </source>
</reference>
<keyword evidence="3" id="KW-0732">Signal</keyword>
<gene>
    <name evidence="6" type="ordered locus">SZO_18310</name>
</gene>
<dbReference type="eggNOG" id="COG4932">
    <property type="taxonomic scope" value="Bacteria"/>
</dbReference>
<protein>
    <submittedName>
        <fullName evidence="6">Putative ancillary pilus subunit</fullName>
    </submittedName>
</protein>
<keyword evidence="4" id="KW-1133">Transmembrane helix</keyword>
<feature type="domain" description="SpaA-like prealbumin fold" evidence="5">
    <location>
        <begin position="153"/>
        <end position="235"/>
    </location>
</feature>
<evidence type="ECO:0000256" key="1">
    <source>
        <dbReference type="ARBA" id="ARBA00007257"/>
    </source>
</evidence>
<dbReference type="SUPFAM" id="SSF49478">
    <property type="entry name" value="Cna protein B-type domain"/>
    <property type="match status" value="1"/>
</dbReference>
<dbReference type="PANTHER" id="PTHR36108:SF13">
    <property type="entry name" value="COLOSSIN-B-RELATED"/>
    <property type="match status" value="1"/>
</dbReference>
<evidence type="ECO:0000256" key="2">
    <source>
        <dbReference type="ARBA" id="ARBA00022525"/>
    </source>
</evidence>
<dbReference type="InterPro" id="IPR041033">
    <property type="entry name" value="SpaA_PFL_dom_1"/>
</dbReference>
<evidence type="ECO:0000259" key="5">
    <source>
        <dbReference type="Pfam" id="PF17802"/>
    </source>
</evidence>
<dbReference type="KEGG" id="seq:SZO_18310"/>
<dbReference type="HOGENOM" id="CLU_1049348_0_0_9"/>
<dbReference type="Proteomes" id="UP000001368">
    <property type="component" value="Chromosome"/>
</dbReference>
<keyword evidence="4" id="KW-0812">Transmembrane</keyword>